<reference evidence="2" key="1">
    <citation type="journal article" date="2019" name="Int. J. Syst. Evol. Microbiol.">
        <title>The Global Catalogue of Microorganisms (GCM) 10K type strain sequencing project: providing services to taxonomists for standard genome sequencing and annotation.</title>
        <authorList>
            <consortium name="The Broad Institute Genomics Platform"/>
            <consortium name="The Broad Institute Genome Sequencing Center for Infectious Disease"/>
            <person name="Wu L."/>
            <person name="Ma J."/>
        </authorList>
    </citation>
    <scope>NUCLEOTIDE SEQUENCE [LARGE SCALE GENOMIC DNA]</scope>
    <source>
        <strain evidence="2">CCUG 55585</strain>
    </source>
</reference>
<evidence type="ECO:0008006" key="3">
    <source>
        <dbReference type="Google" id="ProtNLM"/>
    </source>
</evidence>
<evidence type="ECO:0000313" key="2">
    <source>
        <dbReference type="Proteomes" id="UP001597110"/>
    </source>
</evidence>
<organism evidence="1 2">
    <name type="scientific">Lysobacter brunescens</name>
    <dbReference type="NCBI Taxonomy" id="262323"/>
    <lineage>
        <taxon>Bacteria</taxon>
        <taxon>Pseudomonadati</taxon>
        <taxon>Pseudomonadota</taxon>
        <taxon>Gammaproteobacteria</taxon>
        <taxon>Lysobacterales</taxon>
        <taxon>Lysobacteraceae</taxon>
        <taxon>Lysobacter</taxon>
    </lineage>
</organism>
<keyword evidence="2" id="KW-1185">Reference proteome</keyword>
<gene>
    <name evidence="1" type="ORF">ACFQ0E_09705</name>
</gene>
<evidence type="ECO:0000313" key="1">
    <source>
        <dbReference type="EMBL" id="MFD0725872.1"/>
    </source>
</evidence>
<proteinExistence type="predicted"/>
<dbReference type="Proteomes" id="UP001597110">
    <property type="component" value="Unassembled WGS sequence"/>
</dbReference>
<sequence length="117" mass="12512">MSTRPGTAGATRACPHCKATILESAAICPACKHYLRFDGDSNAATPLQVPLQVEGTIRHPADGEPWEYSVVIAIRDERGHEIARQVVGVGALHAGDERTVSLSVEVFEAKGAKARKH</sequence>
<dbReference type="EMBL" id="JBHTIF010000001">
    <property type="protein sequence ID" value="MFD0725872.1"/>
    <property type="molecule type" value="Genomic_DNA"/>
</dbReference>
<comment type="caution">
    <text evidence="1">The sequence shown here is derived from an EMBL/GenBank/DDBJ whole genome shotgun (WGS) entry which is preliminary data.</text>
</comment>
<accession>A0ABW2YBU5</accession>
<protein>
    <recommendedName>
        <fullName evidence="3">DUF35 domain-containing protein</fullName>
    </recommendedName>
</protein>
<name>A0ABW2YBU5_9GAMM</name>
<dbReference type="RefSeq" id="WP_386823448.1">
    <property type="nucleotide sequence ID" value="NZ_JBHTIF010000001.1"/>
</dbReference>